<feature type="region of interest" description="Disordered" evidence="1">
    <location>
        <begin position="1"/>
        <end position="21"/>
    </location>
</feature>
<evidence type="ECO:0000256" key="1">
    <source>
        <dbReference type="SAM" id="MobiDB-lite"/>
    </source>
</evidence>
<dbReference type="EMBL" id="VIWY01000006">
    <property type="protein sequence ID" value="TWG11404.1"/>
    <property type="molecule type" value="Genomic_DNA"/>
</dbReference>
<evidence type="ECO:0000313" key="3">
    <source>
        <dbReference type="Proteomes" id="UP000320239"/>
    </source>
</evidence>
<dbReference type="Proteomes" id="UP000320239">
    <property type="component" value="Unassembled WGS sequence"/>
</dbReference>
<keyword evidence="3" id="KW-1185">Reference proteome</keyword>
<comment type="caution">
    <text evidence="2">The sequence shown here is derived from an EMBL/GenBank/DDBJ whole genome shotgun (WGS) entry which is preliminary data.</text>
</comment>
<feature type="region of interest" description="Disordered" evidence="1">
    <location>
        <begin position="54"/>
        <end position="75"/>
    </location>
</feature>
<sequence>MPRWGTYDAADPSRSGAAGPHVTRRIVRSGDPAAGHRGAAAGRIGREPFVDRAVTADERGTVRSDGPASCPARRQRASAVYSAATSSSVRARSYACTSSIDPDQ</sequence>
<protein>
    <submittedName>
        <fullName evidence="2">Uncharacterized protein</fullName>
    </submittedName>
</protein>
<name>A0A561VIJ4_ACTTI</name>
<accession>A0A561VIJ4</accession>
<dbReference type="AlphaFoldDB" id="A0A561VIJ4"/>
<evidence type="ECO:0000313" key="2">
    <source>
        <dbReference type="EMBL" id="TWG11404.1"/>
    </source>
</evidence>
<gene>
    <name evidence="2" type="ORF">FHX34_106134</name>
</gene>
<reference evidence="2 3" key="1">
    <citation type="submission" date="2019-06" db="EMBL/GenBank/DDBJ databases">
        <title>Sequencing the genomes of 1000 actinobacteria strains.</title>
        <authorList>
            <person name="Klenk H.-P."/>
        </authorList>
    </citation>
    <scope>NUCLEOTIDE SEQUENCE [LARGE SCALE GENOMIC DNA]</scope>
    <source>
        <strain evidence="2 3">DSM 43866</strain>
    </source>
</reference>
<proteinExistence type="predicted"/>
<organism evidence="2 3">
    <name type="scientific">Actinoplanes teichomyceticus</name>
    <dbReference type="NCBI Taxonomy" id="1867"/>
    <lineage>
        <taxon>Bacteria</taxon>
        <taxon>Bacillati</taxon>
        <taxon>Actinomycetota</taxon>
        <taxon>Actinomycetes</taxon>
        <taxon>Micromonosporales</taxon>
        <taxon>Micromonosporaceae</taxon>
        <taxon>Actinoplanes</taxon>
    </lineage>
</organism>